<comment type="caution">
    <text evidence="1">The sequence shown here is derived from an EMBL/GenBank/DDBJ whole genome shotgun (WGS) entry which is preliminary data.</text>
</comment>
<dbReference type="CDD" id="cd24049">
    <property type="entry name" value="ASKHA_NBD_PilM"/>
    <property type="match status" value="1"/>
</dbReference>
<keyword evidence="2" id="KW-1185">Reference proteome</keyword>
<dbReference type="AlphaFoldDB" id="A0A369M7L3"/>
<dbReference type="InterPro" id="IPR050696">
    <property type="entry name" value="FtsA/MreB"/>
</dbReference>
<evidence type="ECO:0000313" key="1">
    <source>
        <dbReference type="EMBL" id="RDB66917.1"/>
    </source>
</evidence>
<dbReference type="SUPFAM" id="SSF53067">
    <property type="entry name" value="Actin-like ATPase domain"/>
    <property type="match status" value="2"/>
</dbReference>
<evidence type="ECO:0000313" key="2">
    <source>
        <dbReference type="Proteomes" id="UP000254000"/>
    </source>
</evidence>
<dbReference type="InterPro" id="IPR005883">
    <property type="entry name" value="PilM"/>
</dbReference>
<accession>A0A369M7L3</accession>
<sequence length="350" mass="38187">MGHRGKEARMAKAYTGVDIGTGHLKLAVCDGKAVSQIAIEEVPDNLVKDGRITSLETMSELLRDAVRKHRITAKNCALVLHARDVYTRRISLPAMTVDELKLNLPFEFRDYIADGKDKYRFDYAILGTSSDEAGNLQDMDVLAVATPVETIDAYGDMLRRAGLKLRIAAPDIMAYANIISQYVRRHAAGGDGMPAVSADQDFCFLDIGSANTKVYLFPEGKYEVTRSIEFGALSLASAVADHFGVDFNLAKAYLANDYEGAQTIQPCLDLYERIGIELARIVSFFNFNYPNSQLNTVHYCGSGSGIAPLLHALDEHLAIDLVDIGAMMPYSPAVADQVRICPAAVGIALQ</sequence>
<dbReference type="PANTHER" id="PTHR32432">
    <property type="entry name" value="CELL DIVISION PROTEIN FTSA-RELATED"/>
    <property type="match status" value="1"/>
</dbReference>
<dbReference type="Pfam" id="PF11104">
    <property type="entry name" value="PilM_2"/>
    <property type="match status" value="1"/>
</dbReference>
<dbReference type="Gene3D" id="3.30.420.40">
    <property type="match status" value="2"/>
</dbReference>
<protein>
    <submittedName>
        <fullName evidence="1">Pilus assembly protein PilM</fullName>
    </submittedName>
</protein>
<dbReference type="InterPro" id="IPR043129">
    <property type="entry name" value="ATPase_NBD"/>
</dbReference>
<name>A0A369M7L3_9ACTN</name>
<gene>
    <name evidence="1" type="ORF">C1877_00205</name>
</gene>
<dbReference type="Gene3D" id="3.30.1490.300">
    <property type="match status" value="1"/>
</dbReference>
<reference evidence="1 2" key="1">
    <citation type="journal article" date="2018" name="Elife">
        <title>Discovery and characterization of a prevalent human gut bacterial enzyme sufficient for the inactivation of a family of plant toxins.</title>
        <authorList>
            <person name="Koppel N."/>
            <person name="Bisanz J.E."/>
            <person name="Pandelia M.E."/>
            <person name="Turnbaugh P.J."/>
            <person name="Balskus E.P."/>
        </authorList>
    </citation>
    <scope>NUCLEOTIDE SEQUENCE [LARGE SCALE GENOMIC DNA]</scope>
    <source>
        <strain evidence="1 2">3C</strain>
    </source>
</reference>
<dbReference type="EMBL" id="PPTS01000001">
    <property type="protein sequence ID" value="RDB66917.1"/>
    <property type="molecule type" value="Genomic_DNA"/>
</dbReference>
<proteinExistence type="predicted"/>
<dbReference type="Proteomes" id="UP000254000">
    <property type="component" value="Unassembled WGS sequence"/>
</dbReference>
<organism evidence="1 2">
    <name type="scientific">Gordonibacter pamelaeae</name>
    <dbReference type="NCBI Taxonomy" id="471189"/>
    <lineage>
        <taxon>Bacteria</taxon>
        <taxon>Bacillati</taxon>
        <taxon>Actinomycetota</taxon>
        <taxon>Coriobacteriia</taxon>
        <taxon>Eggerthellales</taxon>
        <taxon>Eggerthellaceae</taxon>
        <taxon>Gordonibacter</taxon>
    </lineage>
</organism>
<dbReference type="OrthoDB" id="1926201at2"/>
<dbReference type="PANTHER" id="PTHR32432:SF3">
    <property type="entry name" value="ETHANOLAMINE UTILIZATION PROTEIN EUTJ"/>
    <property type="match status" value="1"/>
</dbReference>